<evidence type="ECO:0000313" key="5">
    <source>
        <dbReference type="EMBL" id="OQR69249.1"/>
    </source>
</evidence>
<organism evidence="5 6">
    <name type="scientific">Tropilaelaps mercedesae</name>
    <dbReference type="NCBI Taxonomy" id="418985"/>
    <lineage>
        <taxon>Eukaryota</taxon>
        <taxon>Metazoa</taxon>
        <taxon>Ecdysozoa</taxon>
        <taxon>Arthropoda</taxon>
        <taxon>Chelicerata</taxon>
        <taxon>Arachnida</taxon>
        <taxon>Acari</taxon>
        <taxon>Parasitiformes</taxon>
        <taxon>Mesostigmata</taxon>
        <taxon>Gamasina</taxon>
        <taxon>Dermanyssoidea</taxon>
        <taxon>Laelapidae</taxon>
        <taxon>Tropilaelaps</taxon>
    </lineage>
</organism>
<comment type="function">
    <text evidence="1">May increase the toxicity of alpha-latrotoxin and/or other venom components. Is non-toxic to mice and to the cockroach Periplaneta americana.</text>
</comment>
<feature type="chain" id="PRO_5012054212" evidence="4">
    <location>
        <begin position="29"/>
        <end position="138"/>
    </location>
</feature>
<dbReference type="InterPro" id="IPR035957">
    <property type="entry name" value="Crust_neurohorm_sf"/>
</dbReference>
<dbReference type="Pfam" id="PF01147">
    <property type="entry name" value="Crust_neurohorm"/>
    <property type="match status" value="1"/>
</dbReference>
<dbReference type="OrthoDB" id="10351522at2759"/>
<dbReference type="InterPro" id="IPR031098">
    <property type="entry name" value="Crust_neurohorm"/>
</dbReference>
<keyword evidence="3" id="KW-1015">Disulfide bond</keyword>
<evidence type="ECO:0000313" key="6">
    <source>
        <dbReference type="Proteomes" id="UP000192247"/>
    </source>
</evidence>
<evidence type="ECO:0000256" key="1">
    <source>
        <dbReference type="ARBA" id="ARBA00003845"/>
    </source>
</evidence>
<dbReference type="EMBL" id="MNPL01021737">
    <property type="protein sequence ID" value="OQR69249.1"/>
    <property type="molecule type" value="Genomic_DNA"/>
</dbReference>
<feature type="disulfide bond" evidence="3">
    <location>
        <begin position="83"/>
        <end position="101"/>
    </location>
</feature>
<name>A0A1V9X6N4_9ACAR</name>
<evidence type="ECO:0000256" key="3">
    <source>
        <dbReference type="PIRSR" id="PIRSR631098-51"/>
    </source>
</evidence>
<sequence length="138" mass="15423">MARSCVQPSVWVLACVLIVAVQLRSLGAQDSLQSLRSRLDSTGGLASPSGSLVLHKRPFLNADCRGSYVPRFDGYLSRMHNICKECSDMYPGMRDFIALNCTAECFRNRVFQDCLLATMQLHQLEEIHNMIGQLSGRK</sequence>
<gene>
    <name evidence="5" type="ORF">BIW11_01881</name>
</gene>
<reference evidence="5 6" key="1">
    <citation type="journal article" date="2017" name="Gigascience">
        <title>Draft genome of the honey bee ectoparasitic mite, Tropilaelaps mercedesae, is shaped by the parasitic life history.</title>
        <authorList>
            <person name="Dong X."/>
            <person name="Armstrong S.D."/>
            <person name="Xia D."/>
            <person name="Makepeace B.L."/>
            <person name="Darby A.C."/>
            <person name="Kadowaki T."/>
        </authorList>
    </citation>
    <scope>NUCLEOTIDE SEQUENCE [LARGE SCALE GENOMIC DNA]</scope>
    <source>
        <strain evidence="5">Wuxi-XJTLU</strain>
    </source>
</reference>
<feature type="disulfide bond" evidence="3">
    <location>
        <begin position="86"/>
        <end position="114"/>
    </location>
</feature>
<comment type="similarity">
    <text evidence="2">Belongs to the arthropod CHH/MIH/GIH/VIH hormone family.</text>
</comment>
<dbReference type="InParanoid" id="A0A1V9X6N4"/>
<evidence type="ECO:0000256" key="2">
    <source>
        <dbReference type="ARBA" id="ARBA00005447"/>
    </source>
</evidence>
<dbReference type="PROSITE" id="PS51257">
    <property type="entry name" value="PROKAR_LIPOPROTEIN"/>
    <property type="match status" value="1"/>
</dbReference>
<evidence type="ECO:0000256" key="4">
    <source>
        <dbReference type="SAM" id="SignalP"/>
    </source>
</evidence>
<dbReference type="AlphaFoldDB" id="A0A1V9X6N4"/>
<keyword evidence="6" id="KW-1185">Reference proteome</keyword>
<dbReference type="Gene3D" id="1.10.2010.10">
    <property type="entry name" value="Crustacean CHH/MIH/GIH neurohormone"/>
    <property type="match status" value="1"/>
</dbReference>
<proteinExistence type="inferred from homology"/>
<dbReference type="SUPFAM" id="SSF81778">
    <property type="entry name" value="Crustacean CHH/MIH/GIH neurohormone"/>
    <property type="match status" value="1"/>
</dbReference>
<protein>
    <submittedName>
        <fullName evidence="5">Uncharacterized protein</fullName>
    </submittedName>
</protein>
<feature type="signal peptide" evidence="4">
    <location>
        <begin position="1"/>
        <end position="28"/>
    </location>
</feature>
<comment type="caution">
    <text evidence="5">The sequence shown here is derived from an EMBL/GenBank/DDBJ whole genome shotgun (WGS) entry which is preliminary data.</text>
</comment>
<dbReference type="Proteomes" id="UP000192247">
    <property type="component" value="Unassembled WGS sequence"/>
</dbReference>
<feature type="disulfide bond" evidence="3">
    <location>
        <begin position="64"/>
        <end position="105"/>
    </location>
</feature>
<accession>A0A1V9X6N4</accession>
<keyword evidence="4" id="KW-0732">Signal</keyword>